<dbReference type="EMBL" id="JAAIUW010000002">
    <property type="protein sequence ID" value="KAF7841037.1"/>
    <property type="molecule type" value="Genomic_DNA"/>
</dbReference>
<name>A0A835CJ66_9FABA</name>
<evidence type="ECO:0000313" key="1">
    <source>
        <dbReference type="EMBL" id="KAF7841037.1"/>
    </source>
</evidence>
<comment type="caution">
    <text evidence="1">The sequence shown here is derived from an EMBL/GenBank/DDBJ whole genome shotgun (WGS) entry which is preliminary data.</text>
</comment>
<dbReference type="AlphaFoldDB" id="A0A835CJ66"/>
<protein>
    <submittedName>
        <fullName evidence="1">Uncharacterized protein</fullName>
    </submittedName>
</protein>
<accession>A0A835CJ66</accession>
<sequence length="33" mass="3666">MAIFSELIQKELQKFVKGKAVSEEKAVNTKGIT</sequence>
<gene>
    <name evidence="1" type="ORF">G2W53_003335</name>
</gene>
<dbReference type="Proteomes" id="UP000634136">
    <property type="component" value="Unassembled WGS sequence"/>
</dbReference>
<reference evidence="1" key="1">
    <citation type="submission" date="2020-09" db="EMBL/GenBank/DDBJ databases">
        <title>Genome-Enabled Discovery of Anthraquinone Biosynthesis in Senna tora.</title>
        <authorList>
            <person name="Kang S.-H."/>
            <person name="Pandey R.P."/>
            <person name="Lee C.-M."/>
            <person name="Sim J.-S."/>
            <person name="Jeong J.-T."/>
            <person name="Choi B.-S."/>
            <person name="Jung M."/>
            <person name="Ginzburg D."/>
            <person name="Zhao K."/>
            <person name="Won S.Y."/>
            <person name="Oh T.-J."/>
            <person name="Yu Y."/>
            <person name="Kim N.-H."/>
            <person name="Lee O.R."/>
            <person name="Lee T.-H."/>
            <person name="Bashyal P."/>
            <person name="Kim T.-S."/>
            <person name="Lee W.-H."/>
            <person name="Kawkins C."/>
            <person name="Kim C.-K."/>
            <person name="Kim J.S."/>
            <person name="Ahn B.O."/>
            <person name="Rhee S.Y."/>
            <person name="Sohng J.K."/>
        </authorList>
    </citation>
    <scope>NUCLEOTIDE SEQUENCE</scope>
    <source>
        <tissue evidence="1">Leaf</tissue>
    </source>
</reference>
<proteinExistence type="predicted"/>
<keyword evidence="2" id="KW-1185">Reference proteome</keyword>
<organism evidence="1 2">
    <name type="scientific">Senna tora</name>
    <dbReference type="NCBI Taxonomy" id="362788"/>
    <lineage>
        <taxon>Eukaryota</taxon>
        <taxon>Viridiplantae</taxon>
        <taxon>Streptophyta</taxon>
        <taxon>Embryophyta</taxon>
        <taxon>Tracheophyta</taxon>
        <taxon>Spermatophyta</taxon>
        <taxon>Magnoliopsida</taxon>
        <taxon>eudicotyledons</taxon>
        <taxon>Gunneridae</taxon>
        <taxon>Pentapetalae</taxon>
        <taxon>rosids</taxon>
        <taxon>fabids</taxon>
        <taxon>Fabales</taxon>
        <taxon>Fabaceae</taxon>
        <taxon>Caesalpinioideae</taxon>
        <taxon>Cassia clade</taxon>
        <taxon>Senna</taxon>
    </lineage>
</organism>
<evidence type="ECO:0000313" key="2">
    <source>
        <dbReference type="Proteomes" id="UP000634136"/>
    </source>
</evidence>